<dbReference type="EMBL" id="CP014229">
    <property type="protein sequence ID" value="AMD90300.1"/>
    <property type="molecule type" value="Genomic_DNA"/>
</dbReference>
<evidence type="ECO:0000313" key="2">
    <source>
        <dbReference type="Proteomes" id="UP000069241"/>
    </source>
</evidence>
<reference evidence="2" key="1">
    <citation type="submission" date="2016-02" db="EMBL/GenBank/DDBJ databases">
        <authorList>
            <person name="Holder M.E."/>
            <person name="Ajami N.J."/>
            <person name="Petrosino J.F."/>
        </authorList>
    </citation>
    <scope>NUCLEOTIDE SEQUENCE [LARGE SCALE GENOMIC DNA]</scope>
    <source>
        <strain evidence="2">CCUG 45958</strain>
    </source>
</reference>
<keyword evidence="2" id="KW-1185">Reference proteome</keyword>
<organism evidence="1 2">
    <name type="scientific">Desulfovibrio fairfieldensis</name>
    <dbReference type="NCBI Taxonomy" id="44742"/>
    <lineage>
        <taxon>Bacteria</taxon>
        <taxon>Pseudomonadati</taxon>
        <taxon>Thermodesulfobacteriota</taxon>
        <taxon>Desulfovibrionia</taxon>
        <taxon>Desulfovibrionales</taxon>
        <taxon>Desulfovibrionaceae</taxon>
        <taxon>Desulfovibrio</taxon>
    </lineage>
</organism>
<gene>
    <name evidence="1" type="ORF">AXF13_09285</name>
</gene>
<accession>A0A0X8JK84</accession>
<dbReference type="AlphaFoldDB" id="A0A0X8JK84"/>
<sequence length="110" mass="11823">MLTEKGSFLYGVEVNGIWHKDFEMRLPTLEDVECALESAQAEVGAEVSPARISRYKWAACLIRLGDLDATAITPELLARLASTEYGVLSAVEESLLKKLAAASAQPAPSA</sequence>
<name>A0A0X8JK84_9BACT</name>
<protein>
    <submittedName>
        <fullName evidence="1">Uncharacterized protein</fullName>
    </submittedName>
</protein>
<proteinExistence type="predicted"/>
<dbReference type="RefSeq" id="WP_062252824.1">
    <property type="nucleotide sequence ID" value="NZ_CP014229.1"/>
</dbReference>
<dbReference type="KEGG" id="dfi:AXF13_09285"/>
<dbReference type="Proteomes" id="UP000069241">
    <property type="component" value="Chromosome"/>
</dbReference>
<dbReference type="STRING" id="44742.AXF13_09285"/>
<evidence type="ECO:0000313" key="1">
    <source>
        <dbReference type="EMBL" id="AMD90300.1"/>
    </source>
</evidence>